<dbReference type="EMBL" id="ML208362">
    <property type="protein sequence ID" value="TFK67968.1"/>
    <property type="molecule type" value="Genomic_DNA"/>
</dbReference>
<keyword evidence="2" id="KW-1185">Reference proteome</keyword>
<reference evidence="1 2" key="1">
    <citation type="journal article" date="2019" name="Nat. Ecol. Evol.">
        <title>Megaphylogeny resolves global patterns of mushroom evolution.</title>
        <authorList>
            <person name="Varga T."/>
            <person name="Krizsan K."/>
            <person name="Foldi C."/>
            <person name="Dima B."/>
            <person name="Sanchez-Garcia M."/>
            <person name="Sanchez-Ramirez S."/>
            <person name="Szollosi G.J."/>
            <person name="Szarkandi J.G."/>
            <person name="Papp V."/>
            <person name="Albert L."/>
            <person name="Andreopoulos W."/>
            <person name="Angelini C."/>
            <person name="Antonin V."/>
            <person name="Barry K.W."/>
            <person name="Bougher N.L."/>
            <person name="Buchanan P."/>
            <person name="Buyck B."/>
            <person name="Bense V."/>
            <person name="Catcheside P."/>
            <person name="Chovatia M."/>
            <person name="Cooper J."/>
            <person name="Damon W."/>
            <person name="Desjardin D."/>
            <person name="Finy P."/>
            <person name="Geml J."/>
            <person name="Haridas S."/>
            <person name="Hughes K."/>
            <person name="Justo A."/>
            <person name="Karasinski D."/>
            <person name="Kautmanova I."/>
            <person name="Kiss B."/>
            <person name="Kocsube S."/>
            <person name="Kotiranta H."/>
            <person name="LaButti K.M."/>
            <person name="Lechner B.E."/>
            <person name="Liimatainen K."/>
            <person name="Lipzen A."/>
            <person name="Lukacs Z."/>
            <person name="Mihaltcheva S."/>
            <person name="Morgado L.N."/>
            <person name="Niskanen T."/>
            <person name="Noordeloos M.E."/>
            <person name="Ohm R.A."/>
            <person name="Ortiz-Santana B."/>
            <person name="Ovrebo C."/>
            <person name="Racz N."/>
            <person name="Riley R."/>
            <person name="Savchenko A."/>
            <person name="Shiryaev A."/>
            <person name="Soop K."/>
            <person name="Spirin V."/>
            <person name="Szebenyi C."/>
            <person name="Tomsovsky M."/>
            <person name="Tulloss R.E."/>
            <person name="Uehling J."/>
            <person name="Grigoriev I.V."/>
            <person name="Vagvolgyi C."/>
            <person name="Papp T."/>
            <person name="Martin F.M."/>
            <person name="Miettinen O."/>
            <person name="Hibbett D.S."/>
            <person name="Nagy L.G."/>
        </authorList>
    </citation>
    <scope>NUCLEOTIDE SEQUENCE [LARGE SCALE GENOMIC DNA]</scope>
    <source>
        <strain evidence="1 2">NL-1719</strain>
    </source>
</reference>
<dbReference type="Proteomes" id="UP000308600">
    <property type="component" value="Unassembled WGS sequence"/>
</dbReference>
<proteinExistence type="predicted"/>
<evidence type="ECO:0000313" key="2">
    <source>
        <dbReference type="Proteomes" id="UP000308600"/>
    </source>
</evidence>
<sequence length="157" mass="17318">MTESASKIGGVFDKKSIFSKMVVESGRVMSNSLRILRLLQAIEGREDKISSSGKSSNNEGRTSQGPIRDREQGVAARAGEIEPGVIITGYDRIARLFLATNTTKKEVDVANDPELISKFMKVVGILGPPPKWIGMRPKWGQEESLPPIEFDPEKKFN</sequence>
<accession>A0ACD3APU5</accession>
<evidence type="ECO:0000313" key="1">
    <source>
        <dbReference type="EMBL" id="TFK67968.1"/>
    </source>
</evidence>
<organism evidence="1 2">
    <name type="scientific">Pluteus cervinus</name>
    <dbReference type="NCBI Taxonomy" id="181527"/>
    <lineage>
        <taxon>Eukaryota</taxon>
        <taxon>Fungi</taxon>
        <taxon>Dikarya</taxon>
        <taxon>Basidiomycota</taxon>
        <taxon>Agaricomycotina</taxon>
        <taxon>Agaricomycetes</taxon>
        <taxon>Agaricomycetidae</taxon>
        <taxon>Agaricales</taxon>
        <taxon>Pluteineae</taxon>
        <taxon>Pluteaceae</taxon>
        <taxon>Pluteus</taxon>
    </lineage>
</organism>
<protein>
    <submittedName>
        <fullName evidence="1">Uncharacterized protein</fullName>
    </submittedName>
</protein>
<gene>
    <name evidence="1" type="ORF">BDN72DRAFT_912165</name>
</gene>
<name>A0ACD3APU5_9AGAR</name>